<protein>
    <recommendedName>
        <fullName evidence="4">Acetylornithine aminotransferase</fullName>
        <shortName evidence="4">ACOAT</shortName>
        <ecNumber evidence="4">2.6.1.11</ecNumber>
    </recommendedName>
</protein>
<dbReference type="SUPFAM" id="SSF53383">
    <property type="entry name" value="PLP-dependent transferases"/>
    <property type="match status" value="1"/>
</dbReference>
<dbReference type="Gene3D" id="3.40.640.10">
    <property type="entry name" value="Type I PLP-dependent aspartate aminotransferase-like (Major domain)"/>
    <property type="match status" value="1"/>
</dbReference>
<dbReference type="InterPro" id="IPR015424">
    <property type="entry name" value="PyrdxlP-dep_Trfase"/>
</dbReference>
<dbReference type="InterPro" id="IPR050103">
    <property type="entry name" value="Class-III_PLP-dep_AT"/>
</dbReference>
<evidence type="ECO:0000256" key="2">
    <source>
        <dbReference type="ARBA" id="ARBA00022679"/>
    </source>
</evidence>
<dbReference type="RefSeq" id="WP_213754585.1">
    <property type="nucleotide sequence ID" value="NZ_JAHCQH010000015.1"/>
</dbReference>
<keyword evidence="6" id="KW-1185">Reference proteome</keyword>
<keyword evidence="4" id="KW-0055">Arginine biosynthesis</keyword>
<evidence type="ECO:0000256" key="1">
    <source>
        <dbReference type="ARBA" id="ARBA00022576"/>
    </source>
</evidence>
<dbReference type="PANTHER" id="PTHR11986">
    <property type="entry name" value="AMINOTRANSFERASE CLASS III"/>
    <property type="match status" value="1"/>
</dbReference>
<evidence type="ECO:0000256" key="3">
    <source>
        <dbReference type="ARBA" id="ARBA00022898"/>
    </source>
</evidence>
<keyword evidence="2 4" id="KW-0808">Transferase</keyword>
<comment type="catalytic activity">
    <reaction evidence="4">
        <text>N(2)-acetyl-L-ornithine + 2-oxoglutarate = N-acetyl-L-glutamate 5-semialdehyde + L-glutamate</text>
        <dbReference type="Rhea" id="RHEA:18049"/>
        <dbReference type="ChEBI" id="CHEBI:16810"/>
        <dbReference type="ChEBI" id="CHEBI:29123"/>
        <dbReference type="ChEBI" id="CHEBI:29985"/>
        <dbReference type="ChEBI" id="CHEBI:57805"/>
        <dbReference type="EC" id="2.6.1.11"/>
    </reaction>
</comment>
<sequence length="410" mass="43781">MKKRWRGVVIDPVLPTYNRVNLVFERGEGAWLFTRDGQRYLDFTAGIAVNVLGHAHPHLVAALTEQAGKLWHISNVFRIEGGERLANRLIEATFADTMFFTNSGAEALECAIKMARRYHFASGHPERNRIIAFNGAFHGRTLATIAAAGNAKYLEGFGPDMPGFDHVPFGDLEAVKAAITPETAGILIEPVQGEGGVRSASWSFLRELRDLCDAHGILLMLDEVQCGVGRTGRFFAHEWAGITPDIMAVAKGIGGGFPVGACLATEEAAKGMTAGTHGSTYGGNPLAMSVANAVLDVVLADGFMEQVQATAGRLRQKLAELKDSHPQVIAEIRGEGLLLGLRTHVPNTDLIAALREEGMLVPGASDNVVRLLPPLTIGDEEIEAAFTRLDAACTKIESGLKVAAVKGAAA</sequence>
<dbReference type="InterPro" id="IPR015422">
    <property type="entry name" value="PyrdxlP-dep_Trfase_small"/>
</dbReference>
<dbReference type="NCBIfam" id="TIGR00707">
    <property type="entry name" value="argD"/>
    <property type="match status" value="1"/>
</dbReference>
<evidence type="ECO:0000313" key="6">
    <source>
        <dbReference type="Proteomes" id="UP001166585"/>
    </source>
</evidence>
<feature type="binding site" evidence="4">
    <location>
        <position position="280"/>
    </location>
    <ligand>
        <name>pyridoxal 5'-phosphate</name>
        <dbReference type="ChEBI" id="CHEBI:597326"/>
    </ligand>
</feature>
<dbReference type="EC" id="2.6.1.11" evidence="4"/>
<keyword evidence="4" id="KW-0963">Cytoplasm</keyword>
<dbReference type="InterPro" id="IPR049704">
    <property type="entry name" value="Aminotrans_3_PPA_site"/>
</dbReference>
<reference evidence="5" key="1">
    <citation type="submission" date="2021-05" db="EMBL/GenBank/DDBJ databases">
        <authorList>
            <person name="Sun Q."/>
            <person name="Inoue M."/>
        </authorList>
    </citation>
    <scope>NUCLEOTIDE SEQUENCE</scope>
    <source>
        <strain evidence="5">VKM B-3255</strain>
    </source>
</reference>
<dbReference type="NCBIfam" id="NF002325">
    <property type="entry name" value="PRK01278.1"/>
    <property type="match status" value="1"/>
</dbReference>
<feature type="binding site" evidence="4">
    <location>
        <begin position="104"/>
        <end position="105"/>
    </location>
    <ligand>
        <name>pyridoxal 5'-phosphate</name>
        <dbReference type="ChEBI" id="CHEBI:597326"/>
    </ligand>
</feature>
<feature type="binding site" evidence="4">
    <location>
        <begin position="222"/>
        <end position="225"/>
    </location>
    <ligand>
        <name>pyridoxal 5'-phosphate</name>
        <dbReference type="ChEBI" id="CHEBI:597326"/>
    </ligand>
</feature>
<organism evidence="5 6">
    <name type="scientific">Ancylobacter radicis</name>
    <dbReference type="NCBI Taxonomy" id="2836179"/>
    <lineage>
        <taxon>Bacteria</taxon>
        <taxon>Pseudomonadati</taxon>
        <taxon>Pseudomonadota</taxon>
        <taxon>Alphaproteobacteria</taxon>
        <taxon>Hyphomicrobiales</taxon>
        <taxon>Xanthobacteraceae</taxon>
        <taxon>Ancylobacter</taxon>
    </lineage>
</organism>
<evidence type="ECO:0000256" key="4">
    <source>
        <dbReference type="HAMAP-Rule" id="MF_01107"/>
    </source>
</evidence>
<keyword evidence="3 4" id="KW-0663">Pyridoxal phosphate</keyword>
<dbReference type="CDD" id="cd00610">
    <property type="entry name" value="OAT_like"/>
    <property type="match status" value="1"/>
</dbReference>
<dbReference type="InterPro" id="IPR005814">
    <property type="entry name" value="Aminotrans_3"/>
</dbReference>
<evidence type="ECO:0000313" key="5">
    <source>
        <dbReference type="EMBL" id="MBS9476728.1"/>
    </source>
</evidence>
<comment type="subunit">
    <text evidence="4">Homodimer.</text>
</comment>
<dbReference type="PROSITE" id="PS00600">
    <property type="entry name" value="AA_TRANSFER_CLASS_3"/>
    <property type="match status" value="1"/>
</dbReference>
<comment type="cofactor">
    <cofactor evidence="4">
        <name>pyridoxal 5'-phosphate</name>
        <dbReference type="ChEBI" id="CHEBI:597326"/>
    </cofactor>
    <text evidence="4">Binds 1 pyridoxal phosphate per subunit.</text>
</comment>
<comment type="caution">
    <text evidence="5">The sequence shown here is derived from an EMBL/GenBank/DDBJ whole genome shotgun (WGS) entry which is preliminary data.</text>
</comment>
<feature type="binding site" evidence="4">
    <location>
        <position position="279"/>
    </location>
    <ligand>
        <name>N(2)-acetyl-L-ornithine</name>
        <dbReference type="ChEBI" id="CHEBI:57805"/>
    </ligand>
</feature>
<dbReference type="Gene3D" id="3.90.1150.10">
    <property type="entry name" value="Aspartate Aminotransferase, domain 1"/>
    <property type="match status" value="1"/>
</dbReference>
<accession>A0ABS5R4Z6</accession>
<comment type="miscellaneous">
    <text evidence="4">May also have succinyldiaminopimelate aminotransferase activity, thus carrying out the corresponding step in lysine biosynthesis.</text>
</comment>
<proteinExistence type="inferred from homology"/>
<dbReference type="Proteomes" id="UP001166585">
    <property type="component" value="Unassembled WGS sequence"/>
</dbReference>
<feature type="binding site" evidence="4">
    <location>
        <position position="137"/>
    </location>
    <ligand>
        <name>pyridoxal 5'-phosphate</name>
        <dbReference type="ChEBI" id="CHEBI:597326"/>
    </ligand>
</feature>
<dbReference type="InterPro" id="IPR015421">
    <property type="entry name" value="PyrdxlP-dep_Trfase_major"/>
</dbReference>
<feature type="binding site" evidence="4">
    <location>
        <position position="140"/>
    </location>
    <ligand>
        <name>N(2)-acetyl-L-ornithine</name>
        <dbReference type="ChEBI" id="CHEBI:57805"/>
    </ligand>
</feature>
<dbReference type="PANTHER" id="PTHR11986:SF113">
    <property type="entry name" value="SUCCINYLORNITHINE TRANSAMINASE"/>
    <property type="match status" value="1"/>
</dbReference>
<dbReference type="HAMAP" id="MF_01107">
    <property type="entry name" value="ArgD_aminotrans_3"/>
    <property type="match status" value="1"/>
</dbReference>
<name>A0ABS5R4Z6_9HYPH</name>
<comment type="pathway">
    <text evidence="4">Amino-acid biosynthesis; L-arginine biosynthesis; N(2)-acetyl-L-ornithine from L-glutamate: step 4/4.</text>
</comment>
<comment type="subcellular location">
    <subcellularLocation>
        <location evidence="4">Cytoplasm</location>
    </subcellularLocation>
</comment>
<feature type="modified residue" description="N6-(pyridoxal phosphate)lysine" evidence="4">
    <location>
        <position position="251"/>
    </location>
</feature>
<comment type="similarity">
    <text evidence="4">Belongs to the class-III pyridoxal-phosphate-dependent aminotransferase family. ArgD subfamily.</text>
</comment>
<dbReference type="GO" id="GO:0008483">
    <property type="term" value="F:transaminase activity"/>
    <property type="evidence" value="ECO:0007669"/>
    <property type="project" value="UniProtKB-KW"/>
</dbReference>
<keyword evidence="1 4" id="KW-0032">Aminotransferase</keyword>
<dbReference type="EMBL" id="JAHCQH010000015">
    <property type="protein sequence ID" value="MBS9476728.1"/>
    <property type="molecule type" value="Genomic_DNA"/>
</dbReference>
<dbReference type="InterPro" id="IPR004636">
    <property type="entry name" value="AcOrn/SuccOrn_fam"/>
</dbReference>
<dbReference type="Pfam" id="PF00202">
    <property type="entry name" value="Aminotran_3"/>
    <property type="match status" value="1"/>
</dbReference>
<gene>
    <name evidence="4" type="primary">argD</name>
    <name evidence="5" type="ORF">KIP89_06380</name>
</gene>
<dbReference type="PIRSF" id="PIRSF000521">
    <property type="entry name" value="Transaminase_4ab_Lys_Orn"/>
    <property type="match status" value="1"/>
</dbReference>
<keyword evidence="4" id="KW-0028">Amino-acid biosynthesis</keyword>